<dbReference type="PANTHER" id="PTHR11749">
    <property type="entry name" value="RIBULOSE-5-PHOSPHATE-3-EPIMERASE"/>
    <property type="match status" value="1"/>
</dbReference>
<evidence type="ECO:0000259" key="5">
    <source>
        <dbReference type="PROSITE" id="PS51371"/>
    </source>
</evidence>
<accession>A0A1I6XXT9</accession>
<feature type="domain" description="CBS" evidence="5">
    <location>
        <begin position="280"/>
        <end position="334"/>
    </location>
</feature>
<dbReference type="GO" id="GO:0046872">
    <property type="term" value="F:metal ion binding"/>
    <property type="evidence" value="ECO:0007669"/>
    <property type="project" value="UniProtKB-KW"/>
</dbReference>
<dbReference type="PROSITE" id="PS51371">
    <property type="entry name" value="CBS"/>
    <property type="match status" value="1"/>
</dbReference>
<dbReference type="InterPro" id="IPR000056">
    <property type="entry name" value="Ribul_P_3_epim-like"/>
</dbReference>
<keyword evidence="2 4" id="KW-0129">CBS domain</keyword>
<evidence type="ECO:0000256" key="1">
    <source>
        <dbReference type="ARBA" id="ARBA00022723"/>
    </source>
</evidence>
<dbReference type="SUPFAM" id="SSF54631">
    <property type="entry name" value="CBS-domain pair"/>
    <property type="match status" value="1"/>
</dbReference>
<dbReference type="EMBL" id="FPAS01000001">
    <property type="protein sequence ID" value="SFT43026.1"/>
    <property type="molecule type" value="Genomic_DNA"/>
</dbReference>
<dbReference type="GO" id="GO:0016857">
    <property type="term" value="F:racemase and epimerase activity, acting on carbohydrates and derivatives"/>
    <property type="evidence" value="ECO:0007669"/>
    <property type="project" value="InterPro"/>
</dbReference>
<evidence type="ECO:0000313" key="6">
    <source>
        <dbReference type="EMBL" id="SFT43026.1"/>
    </source>
</evidence>
<protein>
    <submittedName>
        <fullName evidence="6">Pentose-5-phosphate-3-epimerase</fullName>
    </submittedName>
</protein>
<name>A0A1I6XXT9_9FLAO</name>
<gene>
    <name evidence="6" type="ORF">SAMN05216474_0521</name>
</gene>
<dbReference type="Pfam" id="PF00571">
    <property type="entry name" value="CBS"/>
    <property type="match status" value="1"/>
</dbReference>
<evidence type="ECO:0000256" key="4">
    <source>
        <dbReference type="PROSITE-ProRule" id="PRU00703"/>
    </source>
</evidence>
<dbReference type="Gene3D" id="3.20.20.70">
    <property type="entry name" value="Aldolase class I"/>
    <property type="match status" value="1"/>
</dbReference>
<dbReference type="AlphaFoldDB" id="A0A1I6XXT9"/>
<evidence type="ECO:0000256" key="2">
    <source>
        <dbReference type="ARBA" id="ARBA00023122"/>
    </source>
</evidence>
<proteinExistence type="predicted"/>
<dbReference type="Gene3D" id="3.10.580.10">
    <property type="entry name" value="CBS-domain"/>
    <property type="match status" value="1"/>
</dbReference>
<sequence length="334" mass="37490">MKISASIYSDKKRPLKAVIEDLVAHNVNLLHVDCNDDLSVFDDIKEIRTWCDLPIDLHIITEEPEKYFDKLREVPVEYLTFQYEQLPADFSLPLDIAGEKGLAITTPTPIYVFNEFADFDFLLVMATVPGQSGGVFDPVNFQKVRDFKKLYPRKAIHVDGGVNAEVSFILRNLGVRSSVSGSYLFKSASVGEALMNLTNREHVSSFCVKDFMEMLHEDIFVYIEGLNLEKILNAIELGNKGLAIVKNIDGHFLGIITNADVRRFLLANITDVYAAEVSDMINKTPVVIPETATVEEMLNHVKEQAFPISYLPVISQENKAVGMITFVNLIKGEL</sequence>
<dbReference type="SUPFAM" id="SSF51366">
    <property type="entry name" value="Ribulose-phoshate binding barrel"/>
    <property type="match status" value="1"/>
</dbReference>
<keyword evidence="7" id="KW-1185">Reference proteome</keyword>
<dbReference type="InterPro" id="IPR046342">
    <property type="entry name" value="CBS_dom_sf"/>
</dbReference>
<organism evidence="6 7">
    <name type="scientific">Lishizhenia tianjinensis</name>
    <dbReference type="NCBI Taxonomy" id="477690"/>
    <lineage>
        <taxon>Bacteria</taxon>
        <taxon>Pseudomonadati</taxon>
        <taxon>Bacteroidota</taxon>
        <taxon>Flavobacteriia</taxon>
        <taxon>Flavobacteriales</taxon>
        <taxon>Crocinitomicaceae</taxon>
        <taxon>Lishizhenia</taxon>
    </lineage>
</organism>
<dbReference type="InterPro" id="IPR011060">
    <property type="entry name" value="RibuloseP-bd_barrel"/>
</dbReference>
<dbReference type="OrthoDB" id="1466464at2"/>
<keyword evidence="1" id="KW-0479">Metal-binding</keyword>
<evidence type="ECO:0000313" key="7">
    <source>
        <dbReference type="Proteomes" id="UP000236454"/>
    </source>
</evidence>
<reference evidence="6 7" key="1">
    <citation type="submission" date="2016-10" db="EMBL/GenBank/DDBJ databases">
        <authorList>
            <person name="de Groot N.N."/>
        </authorList>
    </citation>
    <scope>NUCLEOTIDE SEQUENCE [LARGE SCALE GENOMIC DNA]</scope>
    <source>
        <strain evidence="6 7">CGMCC 1.7005</strain>
    </source>
</reference>
<dbReference type="Pfam" id="PF00834">
    <property type="entry name" value="Ribul_P_3_epim"/>
    <property type="match status" value="1"/>
</dbReference>
<dbReference type="RefSeq" id="WP_090246005.1">
    <property type="nucleotide sequence ID" value="NZ_FPAS01000001.1"/>
</dbReference>
<dbReference type="SMART" id="SM00116">
    <property type="entry name" value="CBS"/>
    <property type="match status" value="2"/>
</dbReference>
<keyword evidence="3" id="KW-0413">Isomerase</keyword>
<dbReference type="Proteomes" id="UP000236454">
    <property type="component" value="Unassembled WGS sequence"/>
</dbReference>
<dbReference type="InterPro" id="IPR000644">
    <property type="entry name" value="CBS_dom"/>
</dbReference>
<dbReference type="InterPro" id="IPR013785">
    <property type="entry name" value="Aldolase_TIM"/>
</dbReference>
<dbReference type="GO" id="GO:0005975">
    <property type="term" value="P:carbohydrate metabolic process"/>
    <property type="evidence" value="ECO:0007669"/>
    <property type="project" value="InterPro"/>
</dbReference>
<dbReference type="STRING" id="477690.SAMN05216474_0521"/>
<evidence type="ECO:0000256" key="3">
    <source>
        <dbReference type="ARBA" id="ARBA00023235"/>
    </source>
</evidence>